<dbReference type="GeneID" id="63865835"/>
<name>A0A8G1RRP5_9EURO</name>
<dbReference type="EMBL" id="KZ824635">
    <property type="protein sequence ID" value="RAK78997.1"/>
    <property type="molecule type" value="Genomic_DNA"/>
</dbReference>
<reference evidence="1 2" key="1">
    <citation type="submission" date="2018-02" db="EMBL/GenBank/DDBJ databases">
        <title>The genomes of Aspergillus section Nigri reveals drivers in fungal speciation.</title>
        <authorList>
            <consortium name="DOE Joint Genome Institute"/>
            <person name="Vesth T.C."/>
            <person name="Nybo J."/>
            <person name="Theobald S."/>
            <person name="Brandl J."/>
            <person name="Frisvad J.C."/>
            <person name="Nielsen K.F."/>
            <person name="Lyhne E.K."/>
            <person name="Kogle M.E."/>
            <person name="Kuo A."/>
            <person name="Riley R."/>
            <person name="Clum A."/>
            <person name="Nolan M."/>
            <person name="Lipzen A."/>
            <person name="Salamov A."/>
            <person name="Henrissat B."/>
            <person name="Wiebenga A."/>
            <person name="De vries R.P."/>
            <person name="Grigoriev I.V."/>
            <person name="Mortensen U.H."/>
            <person name="Andersen M.R."/>
            <person name="Baker S.E."/>
        </authorList>
    </citation>
    <scope>NUCLEOTIDE SEQUENCE [LARGE SCALE GENOMIC DNA]</scope>
    <source>
        <strain evidence="1 2">CBS 313.89</strain>
    </source>
</reference>
<dbReference type="Proteomes" id="UP000249789">
    <property type="component" value="Unassembled WGS sequence"/>
</dbReference>
<protein>
    <submittedName>
        <fullName evidence="1">Uncharacterized protein</fullName>
    </submittedName>
</protein>
<dbReference type="VEuPathDB" id="FungiDB:BO72DRAFT_494834"/>
<sequence length="118" mass="12859">MTTAFQKEYALLCFQSPPRTANSGYDACSGIWLSQHVFPSSSRPSSSALKRHGLLSFSLWQVMIISFMGKSARAIEAYFDGERLILGCTNLYSTRHQTATALKDLGGLHLGTPIGNTA</sequence>
<evidence type="ECO:0000313" key="2">
    <source>
        <dbReference type="Proteomes" id="UP000249789"/>
    </source>
</evidence>
<dbReference type="AlphaFoldDB" id="A0A8G1RRP5"/>
<evidence type="ECO:0000313" key="1">
    <source>
        <dbReference type="EMBL" id="RAK78997.1"/>
    </source>
</evidence>
<dbReference type="OrthoDB" id="4177740at2759"/>
<organism evidence="1 2">
    <name type="scientific">Aspergillus fijiensis CBS 313.89</name>
    <dbReference type="NCBI Taxonomy" id="1448319"/>
    <lineage>
        <taxon>Eukaryota</taxon>
        <taxon>Fungi</taxon>
        <taxon>Dikarya</taxon>
        <taxon>Ascomycota</taxon>
        <taxon>Pezizomycotina</taxon>
        <taxon>Eurotiomycetes</taxon>
        <taxon>Eurotiomycetidae</taxon>
        <taxon>Eurotiales</taxon>
        <taxon>Aspergillaceae</taxon>
        <taxon>Aspergillus</taxon>
    </lineage>
</organism>
<accession>A0A8G1RRP5</accession>
<proteinExistence type="predicted"/>
<keyword evidence="2" id="KW-1185">Reference proteome</keyword>
<dbReference type="RefSeq" id="XP_040803007.1">
    <property type="nucleotide sequence ID" value="XM_040948502.1"/>
</dbReference>
<gene>
    <name evidence="1" type="ORF">BO72DRAFT_494834</name>
</gene>